<dbReference type="Gene3D" id="1.10.10.10">
    <property type="entry name" value="Winged helix-like DNA-binding domain superfamily/Winged helix DNA-binding domain"/>
    <property type="match status" value="1"/>
</dbReference>
<reference evidence="6 7" key="1">
    <citation type="submission" date="2020-03" db="EMBL/GenBank/DDBJ databases">
        <title>WGS of the type strain of Planosporangium spp.</title>
        <authorList>
            <person name="Thawai C."/>
        </authorList>
    </citation>
    <scope>NUCLEOTIDE SEQUENCE [LARGE SCALE GENOMIC DNA]</scope>
    <source>
        <strain evidence="6 7">TBRC 5610</strain>
    </source>
</reference>
<organism evidence="6 7">
    <name type="scientific">Planosporangium thailandense</name>
    <dbReference type="NCBI Taxonomy" id="765197"/>
    <lineage>
        <taxon>Bacteria</taxon>
        <taxon>Bacillati</taxon>
        <taxon>Actinomycetota</taxon>
        <taxon>Actinomycetes</taxon>
        <taxon>Micromonosporales</taxon>
        <taxon>Micromonosporaceae</taxon>
        <taxon>Planosporangium</taxon>
    </lineage>
</organism>
<dbReference type="SUPFAM" id="SSF46785">
    <property type="entry name" value="Winged helix' DNA-binding domain"/>
    <property type="match status" value="1"/>
</dbReference>
<keyword evidence="2" id="KW-0805">Transcription regulation</keyword>
<dbReference type="InterPro" id="IPR036388">
    <property type="entry name" value="WH-like_DNA-bd_sf"/>
</dbReference>
<keyword evidence="4" id="KW-0804">Transcription</keyword>
<dbReference type="Pfam" id="PF03965">
    <property type="entry name" value="Penicillinase_R"/>
    <property type="match status" value="1"/>
</dbReference>
<evidence type="ECO:0000313" key="6">
    <source>
        <dbReference type="EMBL" id="NJC70763.1"/>
    </source>
</evidence>
<feature type="region of interest" description="Disordered" evidence="5">
    <location>
        <begin position="1"/>
        <end position="20"/>
    </location>
</feature>
<protein>
    <submittedName>
        <fullName evidence="6">BlaI/MecI/CopY family transcriptional regulator</fullName>
    </submittedName>
</protein>
<evidence type="ECO:0000313" key="7">
    <source>
        <dbReference type="Proteomes" id="UP000722989"/>
    </source>
</evidence>
<evidence type="ECO:0000256" key="3">
    <source>
        <dbReference type="ARBA" id="ARBA00023125"/>
    </source>
</evidence>
<evidence type="ECO:0000256" key="1">
    <source>
        <dbReference type="ARBA" id="ARBA00011046"/>
    </source>
</evidence>
<comment type="caution">
    <text evidence="6">The sequence shown here is derived from an EMBL/GenBank/DDBJ whole genome shotgun (WGS) entry which is preliminary data.</text>
</comment>
<evidence type="ECO:0000256" key="2">
    <source>
        <dbReference type="ARBA" id="ARBA00023015"/>
    </source>
</evidence>
<gene>
    <name evidence="6" type="ORF">HC031_13710</name>
</gene>
<feature type="compositionally biased region" description="Basic and acidic residues" evidence="5">
    <location>
        <begin position="1"/>
        <end position="12"/>
    </location>
</feature>
<proteinExistence type="inferred from homology"/>
<comment type="similarity">
    <text evidence="1">Belongs to the BlaI transcriptional regulatory family.</text>
</comment>
<name>A0ABX0XZZ7_9ACTN</name>
<keyword evidence="3" id="KW-0238">DNA-binding</keyword>
<dbReference type="Proteomes" id="UP000722989">
    <property type="component" value="Unassembled WGS sequence"/>
</dbReference>
<dbReference type="InterPro" id="IPR005650">
    <property type="entry name" value="BlaI_family"/>
</dbReference>
<sequence>MDHGSHGGHDEGGSVIKRPAHGRRAAGALEGEVLGALWAADTPLTPAQLQTTLGTGLAYNTIHTILSRLQDKGMVVRIREGGRSAYRPAKDAAQDAADRMRTVLEGGRDRAEILQRFVTSLSPDDEQALRAALGEDGPEVR</sequence>
<evidence type="ECO:0000256" key="4">
    <source>
        <dbReference type="ARBA" id="ARBA00023163"/>
    </source>
</evidence>
<dbReference type="EMBL" id="JAATVY010000008">
    <property type="protein sequence ID" value="NJC70763.1"/>
    <property type="molecule type" value="Genomic_DNA"/>
</dbReference>
<keyword evidence="7" id="KW-1185">Reference proteome</keyword>
<evidence type="ECO:0000256" key="5">
    <source>
        <dbReference type="SAM" id="MobiDB-lite"/>
    </source>
</evidence>
<dbReference type="InterPro" id="IPR036390">
    <property type="entry name" value="WH_DNA-bd_sf"/>
</dbReference>
<accession>A0ABX0XZZ7</accession>